<dbReference type="EMBL" id="ABEU02000009">
    <property type="protein sequence ID" value="PNR47840.1"/>
    <property type="molecule type" value="Genomic_DNA"/>
</dbReference>
<organism evidence="1">
    <name type="scientific">Physcomitrium patens</name>
    <name type="common">Spreading-leaved earth moss</name>
    <name type="synonym">Physcomitrella patens</name>
    <dbReference type="NCBI Taxonomy" id="3218"/>
    <lineage>
        <taxon>Eukaryota</taxon>
        <taxon>Viridiplantae</taxon>
        <taxon>Streptophyta</taxon>
        <taxon>Embryophyta</taxon>
        <taxon>Bryophyta</taxon>
        <taxon>Bryophytina</taxon>
        <taxon>Bryopsida</taxon>
        <taxon>Funariidae</taxon>
        <taxon>Funariales</taxon>
        <taxon>Funariaceae</taxon>
        <taxon>Physcomitrium</taxon>
    </lineage>
</organism>
<reference evidence="2" key="3">
    <citation type="submission" date="2020-12" db="UniProtKB">
        <authorList>
            <consortium name="EnsemblPlants"/>
        </authorList>
    </citation>
    <scope>IDENTIFICATION</scope>
</reference>
<sequence length="31" mass="3393">MCRINADCVESWLSCGGTACPICRVHLVVQK</sequence>
<dbReference type="Gramene" id="Pp3c9_5184V3.1">
    <property type="protein sequence ID" value="Pp3c9_5184V3.1"/>
    <property type="gene ID" value="Pp3c9_5184"/>
</dbReference>
<dbReference type="SUPFAM" id="SSF57850">
    <property type="entry name" value="RING/U-box"/>
    <property type="match status" value="1"/>
</dbReference>
<dbReference type="AlphaFoldDB" id="A0A2K1K245"/>
<reference evidence="1 3" key="2">
    <citation type="journal article" date="2018" name="Plant J.">
        <title>The Physcomitrella patens chromosome-scale assembly reveals moss genome structure and evolution.</title>
        <authorList>
            <person name="Lang D."/>
            <person name="Ullrich K.K."/>
            <person name="Murat F."/>
            <person name="Fuchs J."/>
            <person name="Jenkins J."/>
            <person name="Haas F.B."/>
            <person name="Piednoel M."/>
            <person name="Gundlach H."/>
            <person name="Van Bel M."/>
            <person name="Meyberg R."/>
            <person name="Vives C."/>
            <person name="Morata J."/>
            <person name="Symeonidi A."/>
            <person name="Hiss M."/>
            <person name="Muchero W."/>
            <person name="Kamisugi Y."/>
            <person name="Saleh O."/>
            <person name="Blanc G."/>
            <person name="Decker E.L."/>
            <person name="van Gessel N."/>
            <person name="Grimwood J."/>
            <person name="Hayes R.D."/>
            <person name="Graham S.W."/>
            <person name="Gunter L.E."/>
            <person name="McDaniel S.F."/>
            <person name="Hoernstein S.N.W."/>
            <person name="Larsson A."/>
            <person name="Li F.W."/>
            <person name="Perroud P.F."/>
            <person name="Phillips J."/>
            <person name="Ranjan P."/>
            <person name="Rokshar D.S."/>
            <person name="Rothfels C.J."/>
            <person name="Schneider L."/>
            <person name="Shu S."/>
            <person name="Stevenson D.W."/>
            <person name="Thummler F."/>
            <person name="Tillich M."/>
            <person name="Villarreal Aguilar J.C."/>
            <person name="Widiez T."/>
            <person name="Wong G.K."/>
            <person name="Wymore A."/>
            <person name="Zhang Y."/>
            <person name="Zimmer A.D."/>
            <person name="Quatrano R.S."/>
            <person name="Mayer K.F.X."/>
            <person name="Goodstein D."/>
            <person name="Casacuberta J.M."/>
            <person name="Vandepoele K."/>
            <person name="Reski R."/>
            <person name="Cuming A.C."/>
            <person name="Tuskan G.A."/>
            <person name="Maumus F."/>
            <person name="Salse J."/>
            <person name="Schmutz J."/>
            <person name="Rensing S.A."/>
        </authorList>
    </citation>
    <scope>NUCLEOTIDE SEQUENCE [LARGE SCALE GENOMIC DNA]</scope>
    <source>
        <strain evidence="2 3">cv. Gransden 2004</strain>
    </source>
</reference>
<evidence type="ECO:0000313" key="3">
    <source>
        <dbReference type="Proteomes" id="UP000006727"/>
    </source>
</evidence>
<evidence type="ECO:0008006" key="4">
    <source>
        <dbReference type="Google" id="ProtNLM"/>
    </source>
</evidence>
<proteinExistence type="predicted"/>
<gene>
    <name evidence="1" type="ORF">PHYPA_012313</name>
</gene>
<dbReference type="InParanoid" id="A0A2K1K245"/>
<evidence type="ECO:0000313" key="1">
    <source>
        <dbReference type="EMBL" id="PNR47840.1"/>
    </source>
</evidence>
<keyword evidence="3" id="KW-1185">Reference proteome</keyword>
<accession>A0A2K1K245</accession>
<evidence type="ECO:0000313" key="2">
    <source>
        <dbReference type="EnsemblPlants" id="Pp3c9_5184V3.1"/>
    </source>
</evidence>
<dbReference type="EnsemblPlants" id="Pp3c9_5184V3.1">
    <property type="protein sequence ID" value="Pp3c9_5184V3.1"/>
    <property type="gene ID" value="Pp3c9_5184"/>
</dbReference>
<name>A0A2K1K245_PHYPA</name>
<protein>
    <recommendedName>
        <fullName evidence="4">RING-type domain-containing protein</fullName>
    </recommendedName>
</protein>
<dbReference type="Proteomes" id="UP000006727">
    <property type="component" value="Chromosome 9"/>
</dbReference>
<reference evidence="1 3" key="1">
    <citation type="journal article" date="2008" name="Science">
        <title>The Physcomitrella genome reveals evolutionary insights into the conquest of land by plants.</title>
        <authorList>
            <person name="Rensing S."/>
            <person name="Lang D."/>
            <person name="Zimmer A."/>
            <person name="Terry A."/>
            <person name="Salamov A."/>
            <person name="Shapiro H."/>
            <person name="Nishiyama T."/>
            <person name="Perroud P.-F."/>
            <person name="Lindquist E."/>
            <person name="Kamisugi Y."/>
            <person name="Tanahashi T."/>
            <person name="Sakakibara K."/>
            <person name="Fujita T."/>
            <person name="Oishi K."/>
            <person name="Shin-I T."/>
            <person name="Kuroki Y."/>
            <person name="Toyoda A."/>
            <person name="Suzuki Y."/>
            <person name="Hashimoto A."/>
            <person name="Yamaguchi K."/>
            <person name="Sugano A."/>
            <person name="Kohara Y."/>
            <person name="Fujiyama A."/>
            <person name="Anterola A."/>
            <person name="Aoki S."/>
            <person name="Ashton N."/>
            <person name="Barbazuk W.B."/>
            <person name="Barker E."/>
            <person name="Bennetzen J."/>
            <person name="Bezanilla M."/>
            <person name="Blankenship R."/>
            <person name="Cho S.H."/>
            <person name="Dutcher S."/>
            <person name="Estelle M."/>
            <person name="Fawcett J.A."/>
            <person name="Gundlach H."/>
            <person name="Hanada K."/>
            <person name="Heyl A."/>
            <person name="Hicks K.A."/>
            <person name="Hugh J."/>
            <person name="Lohr M."/>
            <person name="Mayer K."/>
            <person name="Melkozernov A."/>
            <person name="Murata T."/>
            <person name="Nelson D."/>
            <person name="Pils B."/>
            <person name="Prigge M."/>
            <person name="Reiss B."/>
            <person name="Renner T."/>
            <person name="Rombauts S."/>
            <person name="Rushton P."/>
            <person name="Sanderfoot A."/>
            <person name="Schween G."/>
            <person name="Shiu S.-H."/>
            <person name="Stueber K."/>
            <person name="Theodoulou F.L."/>
            <person name="Tu H."/>
            <person name="Van de Peer Y."/>
            <person name="Verrier P.J."/>
            <person name="Waters E."/>
            <person name="Wood A."/>
            <person name="Yang L."/>
            <person name="Cove D."/>
            <person name="Cuming A."/>
            <person name="Hasebe M."/>
            <person name="Lucas S."/>
            <person name="Mishler D.B."/>
            <person name="Reski R."/>
            <person name="Grigoriev I."/>
            <person name="Quatrano R.S."/>
            <person name="Boore J.L."/>
        </authorList>
    </citation>
    <scope>NUCLEOTIDE SEQUENCE [LARGE SCALE GENOMIC DNA]</scope>
    <source>
        <strain evidence="2 3">cv. Gransden 2004</strain>
    </source>
</reference>